<reference evidence="2 3" key="1">
    <citation type="submission" date="2020-03" db="EMBL/GenBank/DDBJ databases">
        <title>Alteromonas ponticola sp. nov., isolated from seawater.</title>
        <authorList>
            <person name="Yoon J.-H."/>
            <person name="Kim Y.-O."/>
        </authorList>
    </citation>
    <scope>NUCLEOTIDE SEQUENCE [LARGE SCALE GENOMIC DNA]</scope>
    <source>
        <strain evidence="2 3">MYP5</strain>
    </source>
</reference>
<dbReference type="EMBL" id="JAATNW010000005">
    <property type="protein sequence ID" value="NMH60355.1"/>
    <property type="molecule type" value="Genomic_DNA"/>
</dbReference>
<name>A0ABX1R538_9ALTE</name>
<accession>A0ABX1R538</accession>
<feature type="chain" id="PRO_5045971728" description="Transglutaminase domain-containing protein" evidence="1">
    <location>
        <begin position="20"/>
        <end position="314"/>
    </location>
</feature>
<comment type="caution">
    <text evidence="2">The sequence shown here is derived from an EMBL/GenBank/DDBJ whole genome shotgun (WGS) entry which is preliminary data.</text>
</comment>
<proteinExistence type="predicted"/>
<keyword evidence="3" id="KW-1185">Reference proteome</keyword>
<gene>
    <name evidence="2" type="ORF">HCJ96_10020</name>
</gene>
<evidence type="ECO:0000313" key="3">
    <source>
        <dbReference type="Proteomes" id="UP000709336"/>
    </source>
</evidence>
<evidence type="ECO:0000313" key="2">
    <source>
        <dbReference type="EMBL" id="NMH60355.1"/>
    </source>
</evidence>
<keyword evidence="1" id="KW-0732">Signal</keyword>
<feature type="signal peptide" evidence="1">
    <location>
        <begin position="1"/>
        <end position="19"/>
    </location>
</feature>
<organism evidence="2 3">
    <name type="scientific">Alteromonas ponticola</name>
    <dbReference type="NCBI Taxonomy" id="2720613"/>
    <lineage>
        <taxon>Bacteria</taxon>
        <taxon>Pseudomonadati</taxon>
        <taxon>Pseudomonadota</taxon>
        <taxon>Gammaproteobacteria</taxon>
        <taxon>Alteromonadales</taxon>
        <taxon>Alteromonadaceae</taxon>
        <taxon>Alteromonas/Salinimonas group</taxon>
        <taxon>Alteromonas</taxon>
    </lineage>
</organism>
<dbReference type="Proteomes" id="UP000709336">
    <property type="component" value="Unassembled WGS sequence"/>
</dbReference>
<protein>
    <recommendedName>
        <fullName evidence="4">Transglutaminase domain-containing protein</fullName>
    </recommendedName>
</protein>
<evidence type="ECO:0008006" key="4">
    <source>
        <dbReference type="Google" id="ProtNLM"/>
    </source>
</evidence>
<evidence type="ECO:0000256" key="1">
    <source>
        <dbReference type="SAM" id="SignalP"/>
    </source>
</evidence>
<dbReference type="RefSeq" id="WP_169210915.1">
    <property type="nucleotide sequence ID" value="NZ_JAATNW010000005.1"/>
</dbReference>
<sequence>MVRRLVTIPLLLLSMCCHAQQTAFKRERTQEFVNYSYRWLDHYGAEQSLQFALETNQIDKTPDLQRTFQPALAQRYVTVALLKAARQINPKRARIDINPRNESIEVKVRARSQQQAAIIQKQLHERREEAYSEYLYEHYYTKFITPLNEQAVKPDHVRYIVETTEALIPLSQAFYEKLIEDSDAREYFNLLLSWVQSIPYDALEDRTGSNGSGFSPPAQVLSQNKGDCDSKTVITAAIVRAFLPTTAMVMVLLPEHALLGVALPPKGNELTVMDKGTTYILMEPTGPALLPFGQVAPTTRQVLANGQYTLERIQ</sequence>